<gene>
    <name evidence="1" type="ORF">RD2015_2213</name>
</gene>
<dbReference type="STRING" id="76731.RD2015_2213"/>
<sequence length="156" mass="17496">MRKHCHRRPRELVNPLTRMQVAPKAKRDRVMLTFHTALEAIAAGQHPGEEEWRSLSDAINTLETMVLMGKLLDHEVMPLVDQSIAAMVGAAKRYRAGQGMRLDGPGLIALRQVIDVYDQCLQGFTEAEMAKAQQETQNRLNALLRAKTKPANLVMV</sequence>
<evidence type="ECO:0000313" key="2">
    <source>
        <dbReference type="Proteomes" id="UP000060699"/>
    </source>
</evidence>
<name>A0A0U3MDI6_9BURK</name>
<dbReference type="Proteomes" id="UP000060699">
    <property type="component" value="Chromosome"/>
</dbReference>
<reference evidence="1 2" key="1">
    <citation type="submission" date="2015-12" db="EMBL/GenBank/DDBJ databases">
        <title>Complete genome of Roseateles depolymerans KCTC 42856.</title>
        <authorList>
            <person name="Kim K.M."/>
        </authorList>
    </citation>
    <scope>NUCLEOTIDE SEQUENCE [LARGE SCALE GENOMIC DNA]</scope>
    <source>
        <strain evidence="1 2">KCTC 42856</strain>
    </source>
</reference>
<organism evidence="1 2">
    <name type="scientific">Roseateles depolymerans</name>
    <dbReference type="NCBI Taxonomy" id="76731"/>
    <lineage>
        <taxon>Bacteria</taxon>
        <taxon>Pseudomonadati</taxon>
        <taxon>Pseudomonadota</taxon>
        <taxon>Betaproteobacteria</taxon>
        <taxon>Burkholderiales</taxon>
        <taxon>Sphaerotilaceae</taxon>
        <taxon>Roseateles</taxon>
    </lineage>
</organism>
<accession>A0A0U3MDI6</accession>
<keyword evidence="2" id="KW-1185">Reference proteome</keyword>
<dbReference type="EMBL" id="CP013729">
    <property type="protein sequence ID" value="ALV06685.1"/>
    <property type="molecule type" value="Genomic_DNA"/>
</dbReference>
<protein>
    <submittedName>
        <fullName evidence="1">Uncharacterized protein</fullName>
    </submittedName>
</protein>
<evidence type="ECO:0000313" key="1">
    <source>
        <dbReference type="EMBL" id="ALV06685.1"/>
    </source>
</evidence>
<proteinExistence type="predicted"/>
<dbReference type="AlphaFoldDB" id="A0A0U3MDI6"/>
<dbReference type="KEGG" id="rdp:RD2015_2213"/>